<dbReference type="FunFam" id="3.40.50.300:FF:000426">
    <property type="entry name" value="Ferrous iron transport protein B"/>
    <property type="match status" value="1"/>
</dbReference>
<feature type="binding site" evidence="14">
    <location>
        <begin position="35"/>
        <end position="39"/>
    </location>
    <ligand>
        <name>GTP</name>
        <dbReference type="ChEBI" id="CHEBI:37565"/>
        <label>2</label>
    </ligand>
</feature>
<dbReference type="InterPro" id="IPR050860">
    <property type="entry name" value="FeoB_GTPase"/>
</dbReference>
<gene>
    <name evidence="19" type="primary">feoB</name>
    <name evidence="19" type="ORF">EGT71_05455</name>
    <name evidence="18" type="ORF">R4P48_06405</name>
</gene>
<feature type="transmembrane region" description="Helical" evidence="16">
    <location>
        <begin position="453"/>
        <end position="473"/>
    </location>
</feature>
<dbReference type="GO" id="GO:0046872">
    <property type="term" value="F:metal ion binding"/>
    <property type="evidence" value="ECO:0007669"/>
    <property type="project" value="UniProtKB-KW"/>
</dbReference>
<organism evidence="19 20">
    <name type="scientific">Atlantibacter subterraneus</name>
    <dbReference type="NCBI Taxonomy" id="255519"/>
    <lineage>
        <taxon>Bacteria</taxon>
        <taxon>Pseudomonadati</taxon>
        <taxon>Pseudomonadota</taxon>
        <taxon>Gammaproteobacteria</taxon>
        <taxon>Enterobacterales</taxon>
        <taxon>Enterobacteriaceae</taxon>
        <taxon>Atlantibacter</taxon>
    </lineage>
</organism>
<protein>
    <recommendedName>
        <fullName evidence="13 16">Ferrous iron transport protein B</fullName>
    </recommendedName>
</protein>
<dbReference type="NCBIfam" id="NF007105">
    <property type="entry name" value="PRK09554.1"/>
    <property type="match status" value="1"/>
</dbReference>
<keyword evidence="21" id="KW-1185">Reference proteome</keyword>
<dbReference type="RefSeq" id="WP_125292576.1">
    <property type="nucleotide sequence ID" value="NZ_CP100494.1"/>
</dbReference>
<feature type="transmembrane region" description="Helical" evidence="16">
    <location>
        <begin position="312"/>
        <end position="331"/>
    </location>
</feature>
<keyword evidence="15" id="KW-0460">Magnesium</keyword>
<feature type="transmembrane region" description="Helical" evidence="16">
    <location>
        <begin position="515"/>
        <end position="534"/>
    </location>
</feature>
<evidence type="ECO:0000256" key="2">
    <source>
        <dbReference type="ARBA" id="ARBA00022448"/>
    </source>
</evidence>
<dbReference type="Proteomes" id="UP000275331">
    <property type="component" value="Unassembled WGS sequence"/>
</dbReference>
<dbReference type="OrthoDB" id="9809127at2"/>
<feature type="binding site" evidence="14">
    <location>
        <begin position="56"/>
        <end position="59"/>
    </location>
    <ligand>
        <name>GTP</name>
        <dbReference type="ChEBI" id="CHEBI:37565"/>
        <label>3</label>
    </ligand>
</feature>
<dbReference type="NCBIfam" id="TIGR00231">
    <property type="entry name" value="small_GTP"/>
    <property type="match status" value="1"/>
</dbReference>
<evidence type="ECO:0000256" key="9">
    <source>
        <dbReference type="ARBA" id="ARBA00023004"/>
    </source>
</evidence>
<comment type="caution">
    <text evidence="19">The sequence shown here is derived from an EMBL/GenBank/DDBJ whole genome shotgun (WGS) entry which is preliminary data.</text>
</comment>
<feature type="transmembrane region" description="Helical" evidence="16">
    <location>
        <begin position="723"/>
        <end position="742"/>
    </location>
</feature>
<evidence type="ECO:0000256" key="8">
    <source>
        <dbReference type="ARBA" id="ARBA00022989"/>
    </source>
</evidence>
<feature type="domain" description="FeoB-type G" evidence="17">
    <location>
        <begin position="3"/>
        <end position="169"/>
    </location>
</feature>
<keyword evidence="4 16" id="KW-0410">Iron transport</keyword>
<comment type="function">
    <text evidence="16">Probable transporter of a GTP-driven Fe(2+) uptake system.</text>
</comment>
<dbReference type="PANTHER" id="PTHR43185">
    <property type="entry name" value="FERROUS IRON TRANSPORT PROTEIN B"/>
    <property type="match status" value="1"/>
</dbReference>
<dbReference type="NCBIfam" id="TIGR00437">
    <property type="entry name" value="feoB"/>
    <property type="match status" value="1"/>
</dbReference>
<evidence type="ECO:0000313" key="19">
    <source>
        <dbReference type="EMBL" id="RSE27840.1"/>
    </source>
</evidence>
<feature type="transmembrane region" description="Helical" evidence="16">
    <location>
        <begin position="394"/>
        <end position="414"/>
    </location>
</feature>
<comment type="subcellular location">
    <subcellularLocation>
        <location evidence="1 16">Cell inner membrane</location>
        <topology evidence="1 16">Multi-pass membrane protein</topology>
    </subcellularLocation>
</comment>
<dbReference type="SUPFAM" id="SSF52540">
    <property type="entry name" value="P-loop containing nucleoside triphosphate hydrolases"/>
    <property type="match status" value="1"/>
</dbReference>
<evidence type="ECO:0000256" key="15">
    <source>
        <dbReference type="PIRSR" id="PIRSR603373-2"/>
    </source>
</evidence>
<dbReference type="PROSITE" id="PS51711">
    <property type="entry name" value="G_FEOB"/>
    <property type="match status" value="1"/>
</dbReference>
<reference evidence="19 20" key="1">
    <citation type="submission" date="2018-10" db="EMBL/GenBank/DDBJ databases">
        <title>Transmission dynamics of multidrug resistant bacteria on intensive care unit surfaces.</title>
        <authorList>
            <person name="D'Souza A.W."/>
            <person name="Potter R.F."/>
            <person name="Wallace M."/>
            <person name="Shupe A."/>
            <person name="Patel S."/>
            <person name="Sun S."/>
            <person name="Gul D."/>
            <person name="Kwon J.H."/>
            <person name="Andleeb S."/>
            <person name="Burnham C.-A.D."/>
            <person name="Dantas G."/>
        </authorList>
    </citation>
    <scope>NUCLEOTIDE SEQUENCE [LARGE SCALE GENOMIC DNA]</scope>
    <source>
        <strain evidence="19 20">AS_373</strain>
    </source>
</reference>
<dbReference type="InterPro" id="IPR011640">
    <property type="entry name" value="Fe2_transport_prot_B_C"/>
</dbReference>
<feature type="binding site" evidence="14">
    <location>
        <begin position="149"/>
        <end position="151"/>
    </location>
    <ligand>
        <name>GTP</name>
        <dbReference type="ChEBI" id="CHEBI:37565"/>
        <label>1</label>
    </ligand>
</feature>
<dbReference type="EMBL" id="JAWLOF010000003">
    <property type="protein sequence ID" value="MDV7022313.1"/>
    <property type="molecule type" value="Genomic_DNA"/>
</dbReference>
<evidence type="ECO:0000313" key="20">
    <source>
        <dbReference type="Proteomes" id="UP000275331"/>
    </source>
</evidence>
<dbReference type="CDD" id="cd01879">
    <property type="entry name" value="FeoB"/>
    <property type="match status" value="1"/>
</dbReference>
<feature type="binding site" evidence="15">
    <location>
        <position position="25"/>
    </location>
    <ligand>
        <name>Mg(2+)</name>
        <dbReference type="ChEBI" id="CHEBI:18420"/>
        <label>2</label>
    </ligand>
</feature>
<reference evidence="18 21" key="2">
    <citation type="submission" date="2023-10" db="EMBL/GenBank/DDBJ databases">
        <authorList>
            <person name="Dale J."/>
        </authorList>
    </citation>
    <scope>NUCLEOTIDE SEQUENCE [LARGE SCALE GENOMIC DNA]</scope>
    <source>
        <strain evidence="18 21">2023EL-00970</strain>
    </source>
</reference>
<keyword evidence="6 16" id="KW-0812">Transmembrane</keyword>
<evidence type="ECO:0000256" key="4">
    <source>
        <dbReference type="ARBA" id="ARBA00022496"/>
    </source>
</evidence>
<feature type="binding site" evidence="14">
    <location>
        <begin position="120"/>
        <end position="123"/>
    </location>
    <ligand>
        <name>GTP</name>
        <dbReference type="ChEBI" id="CHEBI:37565"/>
        <label>1</label>
    </ligand>
</feature>
<keyword evidence="15" id="KW-0479">Metal-binding</keyword>
<evidence type="ECO:0000259" key="17">
    <source>
        <dbReference type="PROSITE" id="PS51711"/>
    </source>
</evidence>
<feature type="binding site" evidence="14">
    <location>
        <begin position="10"/>
        <end position="17"/>
    </location>
    <ligand>
        <name>GTP</name>
        <dbReference type="ChEBI" id="CHEBI:37565"/>
        <label>1</label>
    </ligand>
</feature>
<feature type="binding site" evidence="15">
    <location>
        <position position="21"/>
    </location>
    <ligand>
        <name>Mg(2+)</name>
        <dbReference type="ChEBI" id="CHEBI:18420"/>
        <label>2</label>
    </ligand>
</feature>
<evidence type="ECO:0000256" key="10">
    <source>
        <dbReference type="ARBA" id="ARBA00023065"/>
    </source>
</evidence>
<keyword evidence="10" id="KW-0406">Ion transport</keyword>
<evidence type="ECO:0000256" key="6">
    <source>
        <dbReference type="ARBA" id="ARBA00022692"/>
    </source>
</evidence>
<dbReference type="InterPro" id="IPR003373">
    <property type="entry name" value="Fe2_transport_prot-B"/>
</dbReference>
<dbReference type="GO" id="GO:0005886">
    <property type="term" value="C:plasma membrane"/>
    <property type="evidence" value="ECO:0007669"/>
    <property type="project" value="UniProtKB-SubCell"/>
</dbReference>
<evidence type="ECO:0000256" key="11">
    <source>
        <dbReference type="ARBA" id="ARBA00023134"/>
    </source>
</evidence>
<dbReference type="Proteomes" id="UP001187066">
    <property type="component" value="Unassembled WGS sequence"/>
</dbReference>
<evidence type="ECO:0000256" key="13">
    <source>
        <dbReference type="NCBIfam" id="TIGR00437"/>
    </source>
</evidence>
<proteinExistence type="inferred from homology"/>
<sequence length="772" mass="84430">MKKLTIGLIGNPNSGKTTLFNQLTGSRQRVGNWAGVTVERKEGFFTTPEHQVTLVDLPGTYSLTTISSQTSLDEQIACHYILSGDADLLINVVDASNLERNLYLTLQLRELGIPCIVALNMLDIAEKQQIRIDVDALANRLGCPVVPLVSTRGRGIDTLKRIIDRDHHAQNAIDVHYAAPLCREAKHLAEHMPGEMPFTQRRWLGLQMLEGDIYSRAFAGDAAQKLDVALARLTEEMDDPALHIADARYQSIAAICDSVSNSLTAEPHHLTTALDKIVINRFLGIPVFLLVMYLMFLLAINIGGALQPLFDVGSAAIFIHGLQWVGATFHFPQWLTIFLAQGIGGGINTVLPLVPQIGMMYLFLSFLEDSGYMARAAFVMDRLMQSLGLPGKSFVPLIVGFGCNVPSVMGARTLDAPRERLMTVMMAPFMSCGARLAIFAVFAAAFFGQQGALVVFSLYLLGIVMAILTGLMLKHTIMRGEATPFVMELPVYHVPHLKSLVLQTWQRLKSFVMRAGKVIVVVSIFVGALNSFSFSGKPVDNINDSALASVSQVLTPLLKPIGVQEDNWQATVGLFTGAMAKEVVVGTLNTLYTAENIHQEEFDAASFNLLDELGGAVEETWQSLKDTFSLSVLMNPIEASKGDGEMESGTMGVMSAKFGSSASAYSYLIFVLLYIPCISVMGAIARETSRSWMGFSILWGLNIAYSLSTLYYQTVSFQQHPQYSLVCILAVVLFNVLVLTLLRRARSRVDLGVLGQRKAAEVCCEASSSHCH</sequence>
<evidence type="ECO:0000256" key="12">
    <source>
        <dbReference type="ARBA" id="ARBA00023136"/>
    </source>
</evidence>
<comment type="similarity">
    <text evidence="16">Belongs to the TRAFAC class TrmE-Era-EngA-EngB-Septin-like GTPase superfamily. FeoB GTPase (TC 9.A.8) family.</text>
</comment>
<keyword evidence="2 16" id="KW-0813">Transport</keyword>
<keyword evidence="8 16" id="KW-1133">Transmembrane helix</keyword>
<feature type="transmembrane region" description="Helical" evidence="16">
    <location>
        <begin position="664"/>
        <end position="685"/>
    </location>
</feature>
<keyword evidence="7 14" id="KW-0547">Nucleotide-binding</keyword>
<dbReference type="Pfam" id="PF07670">
    <property type="entry name" value="Gate"/>
    <property type="match status" value="2"/>
</dbReference>
<evidence type="ECO:0000256" key="3">
    <source>
        <dbReference type="ARBA" id="ARBA00022475"/>
    </source>
</evidence>
<feature type="binding site" evidence="15">
    <location>
        <position position="24"/>
    </location>
    <ligand>
        <name>Mg(2+)</name>
        <dbReference type="ChEBI" id="CHEBI:18420"/>
        <label>2</label>
    </ligand>
</feature>
<keyword evidence="12 16" id="KW-0472">Membrane</keyword>
<dbReference type="InterPro" id="IPR041069">
    <property type="entry name" value="FeoB_Cyto"/>
</dbReference>
<dbReference type="Gene3D" id="3.40.50.300">
    <property type="entry name" value="P-loop containing nucleotide triphosphate hydrolases"/>
    <property type="match status" value="1"/>
</dbReference>
<evidence type="ECO:0000313" key="18">
    <source>
        <dbReference type="EMBL" id="MDV7022313.1"/>
    </source>
</evidence>
<dbReference type="InterPro" id="IPR005225">
    <property type="entry name" value="Small_GTP-bd"/>
</dbReference>
<keyword evidence="9 16" id="KW-0408">Iron</keyword>
<dbReference type="Pfam" id="PF02421">
    <property type="entry name" value="FeoB_N"/>
    <property type="match status" value="1"/>
</dbReference>
<feature type="transmembrane region" description="Helical" evidence="16">
    <location>
        <begin position="426"/>
        <end position="447"/>
    </location>
</feature>
<dbReference type="InterPro" id="IPR030389">
    <property type="entry name" value="G_FEOB_dom"/>
</dbReference>
<evidence type="ECO:0000256" key="7">
    <source>
        <dbReference type="ARBA" id="ARBA00022741"/>
    </source>
</evidence>
<dbReference type="Gene3D" id="1.10.287.1770">
    <property type="match status" value="1"/>
</dbReference>
<evidence type="ECO:0000256" key="14">
    <source>
        <dbReference type="PIRSR" id="PIRSR603373-1"/>
    </source>
</evidence>
<dbReference type="InterPro" id="IPR011642">
    <property type="entry name" value="Gate_dom"/>
</dbReference>
<dbReference type="EMBL" id="RHXB01000003">
    <property type="protein sequence ID" value="RSE27840.1"/>
    <property type="molecule type" value="Genomic_DNA"/>
</dbReference>
<dbReference type="Pfam" id="PF07664">
    <property type="entry name" value="FeoB_C"/>
    <property type="match status" value="1"/>
</dbReference>
<keyword evidence="11 14" id="KW-0342">GTP-binding</keyword>
<keyword evidence="3" id="KW-1003">Cell membrane</keyword>
<evidence type="ECO:0000313" key="21">
    <source>
        <dbReference type="Proteomes" id="UP001187066"/>
    </source>
</evidence>
<name>A0A3R9F820_9ENTR</name>
<keyword evidence="5" id="KW-0997">Cell inner membrane</keyword>
<evidence type="ECO:0000256" key="5">
    <source>
        <dbReference type="ARBA" id="ARBA00022519"/>
    </source>
</evidence>
<accession>A0A3R9F820</accession>
<dbReference type="GO" id="GO:0015093">
    <property type="term" value="F:ferrous iron transmembrane transporter activity"/>
    <property type="evidence" value="ECO:0007669"/>
    <property type="project" value="UniProtKB-UniRule"/>
</dbReference>
<evidence type="ECO:0000256" key="1">
    <source>
        <dbReference type="ARBA" id="ARBA00004429"/>
    </source>
</evidence>
<dbReference type="GeneID" id="84663247"/>
<dbReference type="AlphaFoldDB" id="A0A3R9F820"/>
<evidence type="ECO:0000256" key="16">
    <source>
        <dbReference type="RuleBase" id="RU362098"/>
    </source>
</evidence>
<dbReference type="Pfam" id="PF17910">
    <property type="entry name" value="FeoB_Cyto"/>
    <property type="match status" value="1"/>
</dbReference>
<dbReference type="InterPro" id="IPR027417">
    <property type="entry name" value="P-loop_NTPase"/>
</dbReference>
<dbReference type="GO" id="GO:0005525">
    <property type="term" value="F:GTP binding"/>
    <property type="evidence" value="ECO:0007669"/>
    <property type="project" value="UniProtKB-KW"/>
</dbReference>
<feature type="transmembrane region" description="Helical" evidence="16">
    <location>
        <begin position="282"/>
        <end position="306"/>
    </location>
</feature>
<dbReference type="PANTHER" id="PTHR43185:SF1">
    <property type="entry name" value="FE(2+) TRANSPORTER FEOB"/>
    <property type="match status" value="1"/>
</dbReference>
<feature type="transmembrane region" description="Helical" evidence="16">
    <location>
        <begin position="343"/>
        <end position="364"/>
    </location>
</feature>